<evidence type="ECO:0000256" key="1">
    <source>
        <dbReference type="SAM" id="MobiDB-lite"/>
    </source>
</evidence>
<feature type="compositionally biased region" description="Pro residues" evidence="1">
    <location>
        <begin position="343"/>
        <end position="360"/>
    </location>
</feature>
<feature type="compositionally biased region" description="Basic residues" evidence="1">
    <location>
        <begin position="73"/>
        <end position="82"/>
    </location>
</feature>
<name>A0ABD0VL14_DENTH</name>
<evidence type="ECO:0000313" key="3">
    <source>
        <dbReference type="Proteomes" id="UP001552299"/>
    </source>
</evidence>
<evidence type="ECO:0000313" key="2">
    <source>
        <dbReference type="EMBL" id="KAL0923301.1"/>
    </source>
</evidence>
<protein>
    <submittedName>
        <fullName evidence="2">Uncharacterized protein</fullName>
    </submittedName>
</protein>
<organism evidence="2 3">
    <name type="scientific">Dendrobium thyrsiflorum</name>
    <name type="common">Pinecone-like raceme dendrobium</name>
    <name type="synonym">Orchid</name>
    <dbReference type="NCBI Taxonomy" id="117978"/>
    <lineage>
        <taxon>Eukaryota</taxon>
        <taxon>Viridiplantae</taxon>
        <taxon>Streptophyta</taxon>
        <taxon>Embryophyta</taxon>
        <taxon>Tracheophyta</taxon>
        <taxon>Spermatophyta</taxon>
        <taxon>Magnoliopsida</taxon>
        <taxon>Liliopsida</taxon>
        <taxon>Asparagales</taxon>
        <taxon>Orchidaceae</taxon>
        <taxon>Epidendroideae</taxon>
        <taxon>Malaxideae</taxon>
        <taxon>Dendrobiinae</taxon>
        <taxon>Dendrobium</taxon>
    </lineage>
</organism>
<feature type="region of interest" description="Disordered" evidence="1">
    <location>
        <begin position="327"/>
        <end position="368"/>
    </location>
</feature>
<comment type="caution">
    <text evidence="2">The sequence shown here is derived from an EMBL/GenBank/DDBJ whole genome shotgun (WGS) entry which is preliminary data.</text>
</comment>
<feature type="compositionally biased region" description="Polar residues" evidence="1">
    <location>
        <begin position="42"/>
        <end position="54"/>
    </location>
</feature>
<dbReference type="Proteomes" id="UP001552299">
    <property type="component" value="Unassembled WGS sequence"/>
</dbReference>
<feature type="region of interest" description="Disordered" evidence="1">
    <location>
        <begin position="1"/>
        <end position="125"/>
    </location>
</feature>
<feature type="compositionally biased region" description="Polar residues" evidence="1">
    <location>
        <begin position="83"/>
        <end position="106"/>
    </location>
</feature>
<sequence length="368" mass="40401">MSSPLSPNSHLIRKHERRGNKEVSQQPPYHVNLKEKGKGKGQQPSTNTQDQLSGQQPSQPKRPQKSAEYWSRNSRKKGKPRSQKSSPNRQHRTPTNGTKTATQQEFQRPKTGNRRVAGQETEKPTHTRKGQIYAYFISITISIVQEHRLNVPFKIYAYFISITISIVQEHRLNVPFKISVCTPMRDVSLVVARGHFSLFHFLANPDGTLVPRLPPPDFSGSGYFSGDFDPRSPPSLGGISSGGLRSSPPRPTNLKRTLGPKIFVCTPMRDVSLVVPVVKVKASPTTLVESVIVALVQFLFLLVPKSPSLFPNSATLLGFAAGPTSAHPRPPACPVAGLSRPPSSHPPHSPCRRPVPPPASLAPSRAFT</sequence>
<accession>A0ABD0VL14</accession>
<proteinExistence type="predicted"/>
<reference evidence="2 3" key="1">
    <citation type="journal article" date="2024" name="Plant Biotechnol. J.">
        <title>Dendrobium thyrsiflorum genome and its molecular insights into genes involved in important horticultural traits.</title>
        <authorList>
            <person name="Chen B."/>
            <person name="Wang J.Y."/>
            <person name="Zheng P.J."/>
            <person name="Li K.L."/>
            <person name="Liang Y.M."/>
            <person name="Chen X.F."/>
            <person name="Zhang C."/>
            <person name="Zhao X."/>
            <person name="He X."/>
            <person name="Zhang G.Q."/>
            <person name="Liu Z.J."/>
            <person name="Xu Q."/>
        </authorList>
    </citation>
    <scope>NUCLEOTIDE SEQUENCE [LARGE SCALE GENOMIC DNA]</scope>
    <source>
        <strain evidence="2">GZMU011</strain>
    </source>
</reference>
<keyword evidence="3" id="KW-1185">Reference proteome</keyword>
<gene>
    <name evidence="2" type="ORF">M5K25_007353</name>
</gene>
<dbReference type="AlphaFoldDB" id="A0ABD0VL14"/>
<dbReference type="EMBL" id="JANQDX010000006">
    <property type="protein sequence ID" value="KAL0923301.1"/>
    <property type="molecule type" value="Genomic_DNA"/>
</dbReference>